<proteinExistence type="predicted"/>
<evidence type="ECO:0000313" key="2">
    <source>
        <dbReference type="Proteomes" id="UP001163255"/>
    </source>
</evidence>
<protein>
    <submittedName>
        <fullName evidence="1">Uncharacterized protein</fullName>
    </submittedName>
</protein>
<name>A0ABY6GW18_9GAMM</name>
<organism evidence="1 2">
    <name type="scientific">Endozoicomonas euniceicola</name>
    <dbReference type="NCBI Taxonomy" id="1234143"/>
    <lineage>
        <taxon>Bacteria</taxon>
        <taxon>Pseudomonadati</taxon>
        <taxon>Pseudomonadota</taxon>
        <taxon>Gammaproteobacteria</taxon>
        <taxon>Oceanospirillales</taxon>
        <taxon>Endozoicomonadaceae</taxon>
        <taxon>Endozoicomonas</taxon>
    </lineage>
</organism>
<accession>A0ABY6GW18</accession>
<dbReference type="EMBL" id="CP103300">
    <property type="protein sequence ID" value="UYM16962.1"/>
    <property type="molecule type" value="Genomic_DNA"/>
</dbReference>
<dbReference type="RefSeq" id="WP_262599354.1">
    <property type="nucleotide sequence ID" value="NZ_CP103300.1"/>
</dbReference>
<reference evidence="1" key="1">
    <citation type="submission" date="2022-10" db="EMBL/GenBank/DDBJ databases">
        <title>Completed Genome Sequence of two octocoral isolated bacterium, Endozoicomonas euniceicola EF212T and Endozoicomonas gorgoniicola PS125T.</title>
        <authorList>
            <person name="Chiou Y.-J."/>
            <person name="Chen Y.-H."/>
        </authorList>
    </citation>
    <scope>NUCLEOTIDE SEQUENCE</scope>
    <source>
        <strain evidence="1">EF212</strain>
    </source>
</reference>
<evidence type="ECO:0000313" key="1">
    <source>
        <dbReference type="EMBL" id="UYM16962.1"/>
    </source>
</evidence>
<dbReference type="Proteomes" id="UP001163255">
    <property type="component" value="Chromosome"/>
</dbReference>
<keyword evidence="2" id="KW-1185">Reference proteome</keyword>
<sequence>MLKSILFSILIVISIQGETKEIIKSEEFYTFGLHELNKLLAEAPLSLIFYTPKSEQIHLIPLLNERGKFYKEINFNNLGSIRSYVFQDNSGIVKYKPRQ</sequence>
<gene>
    <name evidence="1" type="ORF">NX720_03290</name>
</gene>